<dbReference type="AlphaFoldDB" id="A0A0F5IJE7"/>
<keyword evidence="10" id="KW-1185">Reference proteome</keyword>
<comment type="cofactor">
    <cofactor evidence="1">
        <name>Ca(2+)</name>
        <dbReference type="ChEBI" id="CHEBI:29108"/>
    </cofactor>
</comment>
<dbReference type="InterPro" id="IPR050738">
    <property type="entry name" value="Sulfatase"/>
</dbReference>
<dbReference type="PANTHER" id="PTHR42693:SF42">
    <property type="entry name" value="ARYLSULFATASE G"/>
    <property type="match status" value="1"/>
</dbReference>
<comment type="similarity">
    <text evidence="2">Belongs to the sulfatase family.</text>
</comment>
<dbReference type="InterPro" id="IPR000917">
    <property type="entry name" value="Sulfatase_N"/>
</dbReference>
<dbReference type="GO" id="GO:0004065">
    <property type="term" value="F:arylsulfatase activity"/>
    <property type="evidence" value="ECO:0007669"/>
    <property type="project" value="TreeGrafter"/>
</dbReference>
<dbReference type="Pfam" id="PF00884">
    <property type="entry name" value="Sulfatase"/>
    <property type="match status" value="1"/>
</dbReference>
<keyword evidence="5" id="KW-0378">Hydrolase</keyword>
<comment type="PTM">
    <text evidence="7">The conversion to 3-oxoalanine (also known as C-formylglycine, FGly), of a serine or cysteine residue in prokaryotes and of a cysteine residue in eukaryotes, is critical for catalytic activity.</text>
</comment>
<dbReference type="PATRIC" id="fig|1203610.3.peg.5445"/>
<dbReference type="Proteomes" id="UP000033035">
    <property type="component" value="Unassembled WGS sequence"/>
</dbReference>
<organism evidence="9 10">
    <name type="scientific">Parabacteroides gordonii MS-1 = DSM 23371</name>
    <dbReference type="NCBI Taxonomy" id="1203610"/>
    <lineage>
        <taxon>Bacteria</taxon>
        <taxon>Pseudomonadati</taxon>
        <taxon>Bacteroidota</taxon>
        <taxon>Bacteroidia</taxon>
        <taxon>Bacteroidales</taxon>
        <taxon>Tannerellaceae</taxon>
        <taxon>Parabacteroides</taxon>
    </lineage>
</organism>
<proteinExistence type="inferred from homology"/>
<gene>
    <name evidence="9" type="ORF">HMPREF1536_05329</name>
</gene>
<feature type="domain" description="Sulfatase N-terminal" evidence="8">
    <location>
        <begin position="30"/>
        <end position="352"/>
    </location>
</feature>
<evidence type="ECO:0000256" key="5">
    <source>
        <dbReference type="ARBA" id="ARBA00022801"/>
    </source>
</evidence>
<feature type="modified residue" description="3-oxoalanine (Ser)" evidence="7">
    <location>
        <position position="78"/>
    </location>
</feature>
<name>A0A0F5IJE7_9BACT</name>
<dbReference type="InterPro" id="IPR017850">
    <property type="entry name" value="Alkaline_phosphatase_core_sf"/>
</dbReference>
<evidence type="ECO:0000256" key="3">
    <source>
        <dbReference type="ARBA" id="ARBA00022723"/>
    </source>
</evidence>
<protein>
    <recommendedName>
        <fullName evidence="8">Sulfatase N-terminal domain-containing protein</fullName>
    </recommendedName>
</protein>
<evidence type="ECO:0000313" key="10">
    <source>
        <dbReference type="Proteomes" id="UP000033035"/>
    </source>
</evidence>
<evidence type="ECO:0000256" key="1">
    <source>
        <dbReference type="ARBA" id="ARBA00001913"/>
    </source>
</evidence>
<evidence type="ECO:0000256" key="6">
    <source>
        <dbReference type="ARBA" id="ARBA00022837"/>
    </source>
</evidence>
<keyword evidence="4" id="KW-0732">Signal</keyword>
<dbReference type="PANTHER" id="PTHR42693">
    <property type="entry name" value="ARYLSULFATASE FAMILY MEMBER"/>
    <property type="match status" value="1"/>
</dbReference>
<reference evidence="9 10" key="1">
    <citation type="submission" date="2013-04" db="EMBL/GenBank/DDBJ databases">
        <title>The Genome Sequence of Parabacteroides gordonii DSM 23371.</title>
        <authorList>
            <consortium name="The Broad Institute Genomics Platform"/>
            <person name="Earl A."/>
            <person name="Ward D."/>
            <person name="Feldgarden M."/>
            <person name="Gevers D."/>
            <person name="Martens E."/>
            <person name="Sakamoto M."/>
            <person name="Benno Y."/>
            <person name="Suzuki N."/>
            <person name="Matsunaga N."/>
            <person name="Koshihara K."/>
            <person name="Seki M."/>
            <person name="Komiya H."/>
            <person name="Walker B."/>
            <person name="Young S."/>
            <person name="Zeng Q."/>
            <person name="Gargeya S."/>
            <person name="Fitzgerald M."/>
            <person name="Haas B."/>
            <person name="Abouelleil A."/>
            <person name="Allen A.W."/>
            <person name="Alvarado L."/>
            <person name="Arachchi H.M."/>
            <person name="Berlin A.M."/>
            <person name="Chapman S.B."/>
            <person name="Gainer-Dewar J."/>
            <person name="Goldberg J."/>
            <person name="Griggs A."/>
            <person name="Gujja S."/>
            <person name="Hansen M."/>
            <person name="Howarth C."/>
            <person name="Imamovic A."/>
            <person name="Ireland A."/>
            <person name="Larimer J."/>
            <person name="McCowan C."/>
            <person name="Murphy C."/>
            <person name="Pearson M."/>
            <person name="Poon T.W."/>
            <person name="Priest M."/>
            <person name="Roberts A."/>
            <person name="Saif S."/>
            <person name="Shea T."/>
            <person name="Sisk P."/>
            <person name="Sykes S."/>
            <person name="Wortman J."/>
            <person name="Nusbaum C."/>
            <person name="Birren B."/>
        </authorList>
    </citation>
    <scope>NUCLEOTIDE SEQUENCE [LARGE SCALE GENOMIC DNA]</scope>
    <source>
        <strain evidence="9 10">MS-1</strain>
    </source>
</reference>
<keyword evidence="3" id="KW-0479">Metal-binding</keyword>
<dbReference type="Gene3D" id="3.30.1120.10">
    <property type="match status" value="1"/>
</dbReference>
<accession>A0A0F5IJE7</accession>
<evidence type="ECO:0000256" key="2">
    <source>
        <dbReference type="ARBA" id="ARBA00008779"/>
    </source>
</evidence>
<dbReference type="CDD" id="cd16144">
    <property type="entry name" value="ARS_like"/>
    <property type="match status" value="1"/>
</dbReference>
<evidence type="ECO:0000313" key="9">
    <source>
        <dbReference type="EMBL" id="KKB45689.1"/>
    </source>
</evidence>
<evidence type="ECO:0000256" key="7">
    <source>
        <dbReference type="PIRSR" id="PIRSR600917-52"/>
    </source>
</evidence>
<sequence length="477" mass="52900">MKHGNLYWAAPLVWMAGLQQIQAAGDSKQPNIVFILADDLGWTDLGVMGSDYYETPNIDRLASQGLLFDNAYAAAANSAPSRACMMTGMYTPRHGVFTVSPPDRGDRTKRKLIPCPNTDDVRADFVTLAEALQQQGYQCGHIGKWHLGDDADGTGPLSQGFIRNVGGNRAGSPYSYFYPYCLPDKSKCHLGLDEGQPGEYLTDRLTDEAIAFVRSHKDAPFFLHLSHHAVHTALQAPDSLVEKYRNKPAGTYHTNPIYAAMIEKLDDGVGKLCKEIEDLGLSANTLIVFYSDNGGSEPVTDNYPLNGGKGMPYEGGSRVPLILKWAGKIEPGSRTSVPVTGVDFYPTFVNLAQGTVSADLDGEDIFEVVKNCKSDRDLFWHFPAYLESYADGGQGFRSRPYSSMRSGDWKLICNYEDQSLELYNLKEDLGETKNLAESRPEKREELYRKLKLWIEQTHAPIPTEPNPYFTSSDIKGH</sequence>
<dbReference type="SUPFAM" id="SSF53649">
    <property type="entry name" value="Alkaline phosphatase-like"/>
    <property type="match status" value="1"/>
</dbReference>
<dbReference type="STRING" id="1203610.HMPREF1536_05329"/>
<dbReference type="GO" id="GO:0046872">
    <property type="term" value="F:metal ion binding"/>
    <property type="evidence" value="ECO:0007669"/>
    <property type="project" value="UniProtKB-KW"/>
</dbReference>
<dbReference type="HOGENOM" id="CLU_006332_10_4_10"/>
<dbReference type="EMBL" id="AQHW01000031">
    <property type="protein sequence ID" value="KKB45689.1"/>
    <property type="molecule type" value="Genomic_DNA"/>
</dbReference>
<dbReference type="Gene3D" id="3.40.720.10">
    <property type="entry name" value="Alkaline Phosphatase, subunit A"/>
    <property type="match status" value="1"/>
</dbReference>
<comment type="caution">
    <text evidence="9">The sequence shown here is derived from an EMBL/GenBank/DDBJ whole genome shotgun (WGS) entry which is preliminary data.</text>
</comment>
<evidence type="ECO:0000259" key="8">
    <source>
        <dbReference type="Pfam" id="PF00884"/>
    </source>
</evidence>
<evidence type="ECO:0000256" key="4">
    <source>
        <dbReference type="ARBA" id="ARBA00022729"/>
    </source>
</evidence>
<keyword evidence="6" id="KW-0106">Calcium</keyword>